<keyword evidence="2" id="KW-0732">Signal</keyword>
<keyword evidence="5" id="KW-1185">Reference proteome</keyword>
<sequence>MASISFSALFIFVILEITLLWSIGSSQKIGFTSIDCGSDSVSVYTDNDNIEWLSDSNLMFEGTSVVLPDTGNGPVLRTMRLFNGSQSKYCYSLSNSAVKAGAFFFVRASIFPGINPPYMPKDPDGYFRFKLIIDADQWTDVKIAYGDDTLWTSDAYVRAKRSEIDVCFARITSDGDAPFISALELRPLPNTLTSTLVMNETNRFLVCLEHSSYGVPQSGPSYVRFPDDNLDRYWLSHKASNSNLISTQKSINMSTNSSDQNPEKILQSSFTGSQYLGLN</sequence>
<evidence type="ECO:0000256" key="2">
    <source>
        <dbReference type="SAM" id="SignalP"/>
    </source>
</evidence>
<proteinExistence type="predicted"/>
<dbReference type="PANTHER" id="PTHR45631:SF68">
    <property type="entry name" value="REPEAT FAMILY PROTEIN, PUTATIVE, EXPRESSED-RELATED"/>
    <property type="match status" value="1"/>
</dbReference>
<comment type="subcellular location">
    <subcellularLocation>
        <location evidence="1">Membrane</location>
        <topology evidence="1">Single-pass membrane protein</topology>
    </subcellularLocation>
</comment>
<gene>
    <name evidence="4" type="ORF">KP509_18G019100</name>
</gene>
<accession>A0A8T2SR74</accession>
<feature type="signal peptide" evidence="2">
    <location>
        <begin position="1"/>
        <end position="26"/>
    </location>
</feature>
<dbReference type="Proteomes" id="UP000825935">
    <property type="component" value="Chromosome 18"/>
</dbReference>
<feature type="chain" id="PRO_5035765734" description="Malectin-like domain-containing protein" evidence="2">
    <location>
        <begin position="27"/>
        <end position="279"/>
    </location>
</feature>
<dbReference type="EMBL" id="CM035423">
    <property type="protein sequence ID" value="KAH7365290.1"/>
    <property type="molecule type" value="Genomic_DNA"/>
</dbReference>
<dbReference type="Pfam" id="PF12819">
    <property type="entry name" value="Malectin_like"/>
    <property type="match status" value="1"/>
</dbReference>
<dbReference type="PANTHER" id="PTHR45631">
    <property type="entry name" value="OS07G0107800 PROTEIN-RELATED"/>
    <property type="match status" value="1"/>
</dbReference>
<name>A0A8T2SR74_CERRI</name>
<dbReference type="OrthoDB" id="2017114at2759"/>
<evidence type="ECO:0000259" key="3">
    <source>
        <dbReference type="Pfam" id="PF12819"/>
    </source>
</evidence>
<comment type="caution">
    <text evidence="4">The sequence shown here is derived from an EMBL/GenBank/DDBJ whole genome shotgun (WGS) entry which is preliminary data.</text>
</comment>
<reference evidence="4" key="1">
    <citation type="submission" date="2021-08" db="EMBL/GenBank/DDBJ databases">
        <title>WGS assembly of Ceratopteris richardii.</title>
        <authorList>
            <person name="Marchant D.B."/>
            <person name="Chen G."/>
            <person name="Jenkins J."/>
            <person name="Shu S."/>
            <person name="Leebens-Mack J."/>
            <person name="Grimwood J."/>
            <person name="Schmutz J."/>
            <person name="Soltis P."/>
            <person name="Soltis D."/>
            <person name="Chen Z.-H."/>
        </authorList>
    </citation>
    <scope>NUCLEOTIDE SEQUENCE</scope>
    <source>
        <strain evidence="4">Whitten #5841</strain>
        <tissue evidence="4">Leaf</tissue>
    </source>
</reference>
<dbReference type="GO" id="GO:0016020">
    <property type="term" value="C:membrane"/>
    <property type="evidence" value="ECO:0007669"/>
    <property type="project" value="UniProtKB-SubCell"/>
</dbReference>
<organism evidence="4 5">
    <name type="scientific">Ceratopteris richardii</name>
    <name type="common">Triangle waterfern</name>
    <dbReference type="NCBI Taxonomy" id="49495"/>
    <lineage>
        <taxon>Eukaryota</taxon>
        <taxon>Viridiplantae</taxon>
        <taxon>Streptophyta</taxon>
        <taxon>Embryophyta</taxon>
        <taxon>Tracheophyta</taxon>
        <taxon>Polypodiopsida</taxon>
        <taxon>Polypodiidae</taxon>
        <taxon>Polypodiales</taxon>
        <taxon>Pteridineae</taxon>
        <taxon>Pteridaceae</taxon>
        <taxon>Parkerioideae</taxon>
        <taxon>Ceratopteris</taxon>
    </lineage>
</organism>
<dbReference type="InterPro" id="IPR024788">
    <property type="entry name" value="Malectin-like_Carb-bd_dom"/>
</dbReference>
<feature type="domain" description="Malectin-like" evidence="3">
    <location>
        <begin position="34"/>
        <end position="273"/>
    </location>
</feature>
<evidence type="ECO:0000256" key="1">
    <source>
        <dbReference type="ARBA" id="ARBA00004167"/>
    </source>
</evidence>
<dbReference type="AlphaFoldDB" id="A0A8T2SR74"/>
<protein>
    <recommendedName>
        <fullName evidence="3">Malectin-like domain-containing protein</fullName>
    </recommendedName>
</protein>
<evidence type="ECO:0000313" key="4">
    <source>
        <dbReference type="EMBL" id="KAH7365290.1"/>
    </source>
</evidence>
<evidence type="ECO:0000313" key="5">
    <source>
        <dbReference type="Proteomes" id="UP000825935"/>
    </source>
</evidence>